<evidence type="ECO:0000256" key="2">
    <source>
        <dbReference type="ARBA" id="ARBA00022771"/>
    </source>
</evidence>
<sequence>MRSKSGRGGRPKHSHSTSSSPSITTTSLPMPFNHKHNQFTLDEDIICGEMPNAQLHNDVASDLVDHTLASKTTVHCSTSHEISTQDDGMEIDCFKQTCIICNQGGHVSVCTESGCPIALHKKCVRQELISDDDLEQFYCPYCLHKRALVQKQQLRKKAELAKEDLLKFLGTNAVGGDGLKQKDGEEKRRQDQRNTDEQMTEDGALDASKGSQGGLKIHEENISEAHQSKFAEDEESIQVEMNADGALDASKGGSKDGLKIHEENISEAHQSKFAEDEESIQVEMNADGALDASKGGSKDSLKIHEENISEAHQSKFAEDEESIQVEMNADGALDASKGGSKDGLKIHEENISEAHQSKFAEDEESIQVEMNADGALDASKGGSKDSLKIHEENISEAHQSKFAEDEESIQVEMNADGALDRSKGGSKDGLKVSEENKSRSKDEEQMQPKSPKHTSNADFTSGTTDSDMEILAARACRIKQRAQKKAFLQNDDSPRKLSSQENSTTEKKVTSKNKKHAASKRTRQPQVSTKQFTTMPFPTAKRKRLLWTAEEENMLKEGVHHFSASVKKNVPWRKILELGRHIFHKSRNPEDLKDKWRTMLAKEP</sequence>
<feature type="compositionally biased region" description="Basic and acidic residues" evidence="4">
    <location>
        <begin position="179"/>
        <end position="196"/>
    </location>
</feature>
<accession>A0AAN7G3I2</accession>
<reference evidence="6 7" key="1">
    <citation type="journal article" date="2023" name="G3 (Bethesda)">
        <title>A haplotype-resolved chromosome-scale genome for Quercus rubra L. provides insights into the genetics of adaptive traits for red oak species.</title>
        <authorList>
            <person name="Kapoor B."/>
            <person name="Jenkins J."/>
            <person name="Schmutz J."/>
            <person name="Zhebentyayeva T."/>
            <person name="Kuelheim C."/>
            <person name="Coggeshall M."/>
            <person name="Heim C."/>
            <person name="Lasky J.R."/>
            <person name="Leites L."/>
            <person name="Islam-Faridi N."/>
            <person name="Romero-Severson J."/>
            <person name="DeLeo V.L."/>
            <person name="Lucas S.M."/>
            <person name="Lazic D."/>
            <person name="Gailing O."/>
            <person name="Carlson J."/>
            <person name="Staton M."/>
        </authorList>
    </citation>
    <scope>NUCLEOTIDE SEQUENCE [LARGE SCALE GENOMIC DNA]</scope>
    <source>
        <strain evidence="6">Pseudo-F2</strain>
    </source>
</reference>
<dbReference type="InterPro" id="IPR001005">
    <property type="entry name" value="SANT/Myb"/>
</dbReference>
<dbReference type="SMART" id="SM00249">
    <property type="entry name" value="PHD"/>
    <property type="match status" value="1"/>
</dbReference>
<dbReference type="PROSITE" id="PS50090">
    <property type="entry name" value="MYB_LIKE"/>
    <property type="match status" value="1"/>
</dbReference>
<protein>
    <recommendedName>
        <fullName evidence="5">Myb-like domain-containing protein</fullName>
    </recommendedName>
</protein>
<feature type="compositionally biased region" description="Basic residues" evidence="4">
    <location>
        <begin position="1"/>
        <end position="15"/>
    </location>
</feature>
<feature type="compositionally biased region" description="Basic and acidic residues" evidence="4">
    <location>
        <begin position="382"/>
        <end position="403"/>
    </location>
</feature>
<feature type="domain" description="Myb-like" evidence="5">
    <location>
        <begin position="539"/>
        <end position="600"/>
    </location>
</feature>
<name>A0AAN7G3I2_QUERU</name>
<keyword evidence="3" id="KW-0862">Zinc</keyword>
<feature type="compositionally biased region" description="Polar residues" evidence="4">
    <location>
        <begin position="524"/>
        <end position="536"/>
    </location>
</feature>
<dbReference type="PANTHER" id="PTHR47863:SF5">
    <property type="entry name" value="HOMEODOMAIN-LIKE PROTEIN WITH RING_FYVE_PHD-TYPE ZINC FINGER DOMAIN-CONTAINING PROTEIN-RELATED"/>
    <property type="match status" value="1"/>
</dbReference>
<dbReference type="AlphaFoldDB" id="A0AAN7G3I2"/>
<dbReference type="CDD" id="cd11660">
    <property type="entry name" value="SANT_TRF"/>
    <property type="match status" value="1"/>
</dbReference>
<evidence type="ECO:0000313" key="6">
    <source>
        <dbReference type="EMBL" id="KAK4601064.1"/>
    </source>
</evidence>
<evidence type="ECO:0000256" key="1">
    <source>
        <dbReference type="ARBA" id="ARBA00022723"/>
    </source>
</evidence>
<feature type="region of interest" description="Disordered" evidence="4">
    <location>
        <begin position="267"/>
        <end position="466"/>
    </location>
</feature>
<dbReference type="InterPro" id="IPR011011">
    <property type="entry name" value="Znf_FYVE_PHD"/>
</dbReference>
<dbReference type="SUPFAM" id="SSF57903">
    <property type="entry name" value="FYVE/PHD zinc finger"/>
    <property type="match status" value="1"/>
</dbReference>
<dbReference type="EMBL" id="JAXUIC010000002">
    <property type="protein sequence ID" value="KAK4601064.1"/>
    <property type="molecule type" value="Genomic_DNA"/>
</dbReference>
<feature type="region of interest" description="Disordered" evidence="4">
    <location>
        <begin position="177"/>
        <end position="213"/>
    </location>
</feature>
<evidence type="ECO:0000256" key="3">
    <source>
        <dbReference type="ARBA" id="ARBA00022833"/>
    </source>
</evidence>
<dbReference type="SMART" id="SM00717">
    <property type="entry name" value="SANT"/>
    <property type="match status" value="1"/>
</dbReference>
<feature type="compositionally biased region" description="Basic residues" evidence="4">
    <location>
        <begin position="510"/>
        <end position="523"/>
    </location>
</feature>
<dbReference type="InterPro" id="IPR001965">
    <property type="entry name" value="Znf_PHD"/>
</dbReference>
<feature type="region of interest" description="Disordered" evidence="4">
    <location>
        <begin position="481"/>
        <end position="536"/>
    </location>
</feature>
<dbReference type="SUPFAM" id="SSF46689">
    <property type="entry name" value="Homeodomain-like"/>
    <property type="match status" value="1"/>
</dbReference>
<evidence type="ECO:0000259" key="5">
    <source>
        <dbReference type="PROSITE" id="PS50090"/>
    </source>
</evidence>
<dbReference type="PANTHER" id="PTHR47863">
    <property type="entry name" value="RING/FYVE/PHD ZINC FINGER SUPERFAMILY PROTEIN"/>
    <property type="match status" value="1"/>
</dbReference>
<comment type="caution">
    <text evidence="6">The sequence shown here is derived from an EMBL/GenBank/DDBJ whole genome shotgun (WGS) entry which is preliminary data.</text>
</comment>
<feature type="compositionally biased region" description="Basic and acidic residues" evidence="4">
    <location>
        <begin position="296"/>
        <end position="317"/>
    </location>
</feature>
<gene>
    <name evidence="6" type="ORF">RGQ29_010591</name>
</gene>
<keyword evidence="7" id="KW-1185">Reference proteome</keyword>
<feature type="compositionally biased region" description="Basic and acidic residues" evidence="4">
    <location>
        <begin position="339"/>
        <end position="360"/>
    </location>
</feature>
<evidence type="ECO:0000313" key="7">
    <source>
        <dbReference type="Proteomes" id="UP001324115"/>
    </source>
</evidence>
<keyword evidence="1" id="KW-0479">Metal-binding</keyword>
<feature type="compositionally biased region" description="Polar residues" evidence="4">
    <location>
        <begin position="453"/>
        <end position="465"/>
    </location>
</feature>
<proteinExistence type="predicted"/>
<feature type="compositionally biased region" description="Low complexity" evidence="4">
    <location>
        <begin position="16"/>
        <end position="27"/>
    </location>
</feature>
<dbReference type="Gene3D" id="1.10.10.60">
    <property type="entry name" value="Homeodomain-like"/>
    <property type="match status" value="1"/>
</dbReference>
<dbReference type="CDD" id="cd15489">
    <property type="entry name" value="PHD_SF"/>
    <property type="match status" value="1"/>
</dbReference>
<evidence type="ECO:0000256" key="4">
    <source>
        <dbReference type="SAM" id="MobiDB-lite"/>
    </source>
</evidence>
<dbReference type="InterPro" id="IPR009057">
    <property type="entry name" value="Homeodomain-like_sf"/>
</dbReference>
<dbReference type="GO" id="GO:0008270">
    <property type="term" value="F:zinc ion binding"/>
    <property type="evidence" value="ECO:0007669"/>
    <property type="project" value="UniProtKB-KW"/>
</dbReference>
<dbReference type="Gene3D" id="3.30.40.10">
    <property type="entry name" value="Zinc/RING finger domain, C3HC4 (zinc finger)"/>
    <property type="match status" value="1"/>
</dbReference>
<dbReference type="InterPro" id="IPR013083">
    <property type="entry name" value="Znf_RING/FYVE/PHD"/>
</dbReference>
<organism evidence="6 7">
    <name type="scientific">Quercus rubra</name>
    <name type="common">Northern red oak</name>
    <name type="synonym">Quercus borealis</name>
    <dbReference type="NCBI Taxonomy" id="3512"/>
    <lineage>
        <taxon>Eukaryota</taxon>
        <taxon>Viridiplantae</taxon>
        <taxon>Streptophyta</taxon>
        <taxon>Embryophyta</taxon>
        <taxon>Tracheophyta</taxon>
        <taxon>Spermatophyta</taxon>
        <taxon>Magnoliopsida</taxon>
        <taxon>eudicotyledons</taxon>
        <taxon>Gunneridae</taxon>
        <taxon>Pentapetalae</taxon>
        <taxon>rosids</taxon>
        <taxon>fabids</taxon>
        <taxon>Fagales</taxon>
        <taxon>Fagaceae</taxon>
        <taxon>Quercus</taxon>
    </lineage>
</organism>
<dbReference type="Proteomes" id="UP001324115">
    <property type="component" value="Unassembled WGS sequence"/>
</dbReference>
<feature type="compositionally biased region" description="Basic and acidic residues" evidence="4">
    <location>
        <begin position="418"/>
        <end position="446"/>
    </location>
</feature>
<feature type="region of interest" description="Disordered" evidence="4">
    <location>
        <begin position="1"/>
        <end position="31"/>
    </location>
</feature>
<keyword evidence="2" id="KW-0863">Zinc-finger</keyword>